<name>A0A8J6DXL6_9EUKA</name>
<evidence type="ECO:0000256" key="1">
    <source>
        <dbReference type="ARBA" id="ARBA00004477"/>
    </source>
</evidence>
<accession>A0A8J6DXL6</accession>
<keyword evidence="3" id="KW-0813">Transport</keyword>
<dbReference type="Proteomes" id="UP000717585">
    <property type="component" value="Unassembled WGS sequence"/>
</dbReference>
<keyword evidence="5" id="KW-0107">Calcium channel</keyword>
<evidence type="ECO:0000256" key="14">
    <source>
        <dbReference type="SAM" id="Phobius"/>
    </source>
</evidence>
<sequence>MTPLCLLVIAVSIVSTSISEFISWLLVYRKPAWKELKQNGERLYEQYELISSMKLQHTAAKGKLDSYREQIKANNGRMSRLRMVPSLITAVTIFSAMFFVRRWFKGRVVAILPFTAVGFIARITHRGLEGDDMTQMSMMGLYTLSSMATRAIIQRACGHVPPRSPPIMEPPAPAEE</sequence>
<evidence type="ECO:0000256" key="8">
    <source>
        <dbReference type="ARBA" id="ARBA00022837"/>
    </source>
</evidence>
<evidence type="ECO:0000256" key="9">
    <source>
        <dbReference type="ARBA" id="ARBA00022989"/>
    </source>
</evidence>
<dbReference type="GO" id="GO:0005262">
    <property type="term" value="F:calcium channel activity"/>
    <property type="evidence" value="ECO:0007669"/>
    <property type="project" value="UniProtKB-KW"/>
</dbReference>
<dbReference type="OrthoDB" id="342726at2759"/>
<keyword evidence="8" id="KW-0106">Calcium</keyword>
<dbReference type="InterPro" id="IPR008559">
    <property type="entry name" value="TMCO1"/>
</dbReference>
<feature type="transmembrane region" description="Helical" evidence="14">
    <location>
        <begin position="81"/>
        <end position="100"/>
    </location>
</feature>
<dbReference type="InterPro" id="IPR002809">
    <property type="entry name" value="EMC3/TMCO1"/>
</dbReference>
<comment type="caution">
    <text evidence="15">The sequence shown here is derived from an EMBL/GenBank/DDBJ whole genome shotgun (WGS) entry which is preliminary data.</text>
</comment>
<keyword evidence="6 14" id="KW-0812">Transmembrane</keyword>
<dbReference type="AlphaFoldDB" id="A0A8J6DXL6"/>
<evidence type="ECO:0000256" key="5">
    <source>
        <dbReference type="ARBA" id="ARBA00022673"/>
    </source>
</evidence>
<evidence type="ECO:0000256" key="11">
    <source>
        <dbReference type="ARBA" id="ARBA00023065"/>
    </source>
</evidence>
<dbReference type="SMART" id="SM01415">
    <property type="entry name" value="DUF106"/>
    <property type="match status" value="1"/>
</dbReference>
<organism evidence="15 16">
    <name type="scientific">Carpediemonas membranifera</name>
    <dbReference type="NCBI Taxonomy" id="201153"/>
    <lineage>
        <taxon>Eukaryota</taxon>
        <taxon>Metamonada</taxon>
        <taxon>Carpediemonas-like organisms</taxon>
        <taxon>Carpediemonas</taxon>
    </lineage>
</organism>
<feature type="transmembrane region" description="Helical" evidence="14">
    <location>
        <begin position="6"/>
        <end position="28"/>
    </location>
</feature>
<evidence type="ECO:0000256" key="12">
    <source>
        <dbReference type="ARBA" id="ARBA00023136"/>
    </source>
</evidence>
<evidence type="ECO:0000256" key="6">
    <source>
        <dbReference type="ARBA" id="ARBA00022692"/>
    </source>
</evidence>
<dbReference type="EMBL" id="JAHDYR010000064">
    <property type="protein sequence ID" value="KAG9390384.1"/>
    <property type="molecule type" value="Genomic_DNA"/>
</dbReference>
<protein>
    <submittedName>
        <fullName evidence="15">Uncharacterized protein</fullName>
    </submittedName>
</protein>
<dbReference type="GO" id="GO:0005789">
    <property type="term" value="C:endoplasmic reticulum membrane"/>
    <property type="evidence" value="ECO:0007669"/>
    <property type="project" value="UniProtKB-SubCell"/>
</dbReference>
<evidence type="ECO:0000256" key="13">
    <source>
        <dbReference type="ARBA" id="ARBA00023303"/>
    </source>
</evidence>
<keyword evidence="12 14" id="KW-0472">Membrane</keyword>
<evidence type="ECO:0000313" key="15">
    <source>
        <dbReference type="EMBL" id="KAG9390384.1"/>
    </source>
</evidence>
<keyword evidence="16" id="KW-1185">Reference proteome</keyword>
<gene>
    <name evidence="15" type="ORF">J8273_7734</name>
</gene>
<keyword evidence="11" id="KW-0406">Ion transport</keyword>
<comment type="similarity">
    <text evidence="2">Belongs to the TMCO1 family.</text>
</comment>
<dbReference type="PANTHER" id="PTHR20917:SF0">
    <property type="entry name" value="CALCIUM LOAD-ACTIVATED CALCIUM CHANNEL"/>
    <property type="match status" value="1"/>
</dbReference>
<dbReference type="Pfam" id="PF01956">
    <property type="entry name" value="EMC3_TMCO1"/>
    <property type="match status" value="1"/>
</dbReference>
<evidence type="ECO:0000313" key="16">
    <source>
        <dbReference type="Proteomes" id="UP000717585"/>
    </source>
</evidence>
<keyword evidence="13" id="KW-0407">Ion channel</keyword>
<reference evidence="15" key="1">
    <citation type="submission" date="2021-05" db="EMBL/GenBank/DDBJ databases">
        <title>A free-living protist that lacks canonical eukaryotic 1 DNA replication and segregation systems.</title>
        <authorList>
            <person name="Salas-Leiva D.E."/>
            <person name="Tromer E.C."/>
            <person name="Curtis B.A."/>
            <person name="Jerlstrom-Hultqvist J."/>
            <person name="Kolisko M."/>
            <person name="Yi Z."/>
            <person name="Salas-Leiva J.S."/>
            <person name="Gallot-Lavallee L."/>
            <person name="Kops G.J.P.L."/>
            <person name="Archibald J.M."/>
            <person name="Simpson A.G.B."/>
            <person name="Roger A.J."/>
        </authorList>
    </citation>
    <scope>NUCLEOTIDE SEQUENCE</scope>
    <source>
        <strain evidence="15">BICM</strain>
    </source>
</reference>
<comment type="subcellular location">
    <subcellularLocation>
        <location evidence="1">Endoplasmic reticulum membrane</location>
        <topology evidence="1">Multi-pass membrane protein</topology>
    </subcellularLocation>
</comment>
<keyword evidence="10" id="KW-0175">Coiled coil</keyword>
<dbReference type="GO" id="GO:0032469">
    <property type="term" value="P:endoplasmic reticulum calcium ion homeostasis"/>
    <property type="evidence" value="ECO:0007669"/>
    <property type="project" value="InterPro"/>
</dbReference>
<evidence type="ECO:0000256" key="3">
    <source>
        <dbReference type="ARBA" id="ARBA00022448"/>
    </source>
</evidence>
<proteinExistence type="inferred from homology"/>
<keyword evidence="4" id="KW-0109">Calcium transport</keyword>
<keyword evidence="7" id="KW-0256">Endoplasmic reticulum</keyword>
<evidence type="ECO:0000256" key="4">
    <source>
        <dbReference type="ARBA" id="ARBA00022568"/>
    </source>
</evidence>
<evidence type="ECO:0000256" key="7">
    <source>
        <dbReference type="ARBA" id="ARBA00022824"/>
    </source>
</evidence>
<dbReference type="PANTHER" id="PTHR20917">
    <property type="entry name" value="PNAS-RELATED"/>
    <property type="match status" value="1"/>
</dbReference>
<keyword evidence="9 14" id="KW-1133">Transmembrane helix</keyword>
<evidence type="ECO:0000256" key="2">
    <source>
        <dbReference type="ARBA" id="ARBA00006537"/>
    </source>
</evidence>
<evidence type="ECO:0000256" key="10">
    <source>
        <dbReference type="ARBA" id="ARBA00023054"/>
    </source>
</evidence>